<dbReference type="Pfam" id="PF12729">
    <property type="entry name" value="4HB_MCP_1"/>
    <property type="match status" value="1"/>
</dbReference>
<keyword evidence="2" id="KW-0488">Methylation</keyword>
<comment type="similarity">
    <text evidence="3">Belongs to the methyl-accepting chemotaxis (MCP) protein family.</text>
</comment>
<comment type="subcellular location">
    <subcellularLocation>
        <location evidence="1">Membrane</location>
    </subcellularLocation>
</comment>
<evidence type="ECO:0000259" key="7">
    <source>
        <dbReference type="PROSITE" id="PS50885"/>
    </source>
</evidence>
<dbReference type="SUPFAM" id="SSF58104">
    <property type="entry name" value="Methyl-accepting chemotaxis protein (MCP) signaling domain"/>
    <property type="match status" value="1"/>
</dbReference>
<organism evidence="8 9">
    <name type="scientific">Paucibacter sediminis</name>
    <dbReference type="NCBI Taxonomy" id="3019553"/>
    <lineage>
        <taxon>Bacteria</taxon>
        <taxon>Pseudomonadati</taxon>
        <taxon>Pseudomonadota</taxon>
        <taxon>Betaproteobacteria</taxon>
        <taxon>Burkholderiales</taxon>
        <taxon>Sphaerotilaceae</taxon>
        <taxon>Roseateles</taxon>
    </lineage>
</organism>
<keyword evidence="9" id="KW-1185">Reference proteome</keyword>
<dbReference type="KEGG" id="pais:PFX98_01980"/>
<dbReference type="AlphaFoldDB" id="A0AA95NDX9"/>
<name>A0AA95NDX9_9BURK</name>
<evidence type="ECO:0000313" key="9">
    <source>
        <dbReference type="Proteomes" id="UP001177769"/>
    </source>
</evidence>
<evidence type="ECO:0000259" key="6">
    <source>
        <dbReference type="PROSITE" id="PS50111"/>
    </source>
</evidence>
<dbReference type="SMART" id="SM00304">
    <property type="entry name" value="HAMP"/>
    <property type="match status" value="2"/>
</dbReference>
<dbReference type="CDD" id="cd19411">
    <property type="entry name" value="MCP2201-like_sensor"/>
    <property type="match status" value="1"/>
</dbReference>
<feature type="transmembrane region" description="Helical" evidence="5">
    <location>
        <begin position="195"/>
        <end position="215"/>
    </location>
</feature>
<dbReference type="PROSITE" id="PS50885">
    <property type="entry name" value="HAMP"/>
    <property type="match status" value="1"/>
</dbReference>
<dbReference type="InterPro" id="IPR004090">
    <property type="entry name" value="Chemotax_Me-accpt_rcpt"/>
</dbReference>
<dbReference type="Pfam" id="PF00672">
    <property type="entry name" value="HAMP"/>
    <property type="match status" value="1"/>
</dbReference>
<dbReference type="Gene3D" id="1.10.287.950">
    <property type="entry name" value="Methyl-accepting chemotaxis protein"/>
    <property type="match status" value="1"/>
</dbReference>
<dbReference type="InterPro" id="IPR024478">
    <property type="entry name" value="HlyB_4HB_MCP"/>
</dbReference>
<dbReference type="Pfam" id="PF00015">
    <property type="entry name" value="MCPsignal"/>
    <property type="match status" value="1"/>
</dbReference>
<dbReference type="FunFam" id="1.10.287.950:FF:000001">
    <property type="entry name" value="Methyl-accepting chemotaxis sensory transducer"/>
    <property type="match status" value="1"/>
</dbReference>
<gene>
    <name evidence="8" type="ORF">PFX98_01980</name>
</gene>
<dbReference type="PANTHER" id="PTHR43531:SF14">
    <property type="entry name" value="METHYL-ACCEPTING CHEMOTAXIS PROTEIN I-RELATED"/>
    <property type="match status" value="1"/>
</dbReference>
<dbReference type="InterPro" id="IPR003660">
    <property type="entry name" value="HAMP_dom"/>
</dbReference>
<feature type="domain" description="Methyl-accepting transducer" evidence="6">
    <location>
        <begin position="274"/>
        <end position="503"/>
    </location>
</feature>
<evidence type="ECO:0000256" key="2">
    <source>
        <dbReference type="ARBA" id="ARBA00022481"/>
    </source>
</evidence>
<evidence type="ECO:0000256" key="1">
    <source>
        <dbReference type="ARBA" id="ARBA00004370"/>
    </source>
</evidence>
<evidence type="ECO:0000256" key="5">
    <source>
        <dbReference type="SAM" id="Phobius"/>
    </source>
</evidence>
<keyword evidence="5" id="KW-1133">Transmembrane helix</keyword>
<feature type="domain" description="HAMP" evidence="7">
    <location>
        <begin position="217"/>
        <end position="269"/>
    </location>
</feature>
<dbReference type="CDD" id="cd11386">
    <property type="entry name" value="MCP_signal"/>
    <property type="match status" value="1"/>
</dbReference>
<keyword evidence="5" id="KW-0812">Transmembrane</keyword>
<protein>
    <submittedName>
        <fullName evidence="8">Methyl-accepting chemotaxis protein</fullName>
    </submittedName>
</protein>
<dbReference type="GO" id="GO:0006935">
    <property type="term" value="P:chemotaxis"/>
    <property type="evidence" value="ECO:0007669"/>
    <property type="project" value="InterPro"/>
</dbReference>
<dbReference type="InterPro" id="IPR004089">
    <property type="entry name" value="MCPsignal_dom"/>
</dbReference>
<dbReference type="Proteomes" id="UP001177769">
    <property type="component" value="Chromosome"/>
</dbReference>
<sequence>MNLNHLRVKAKLMLGFSLLAAVVLLVSGLALSSLGRSNERFSDYLESVGQRERLAIDIRGAATRRAIAARNLVLVTQAADREVEKAAVGRAHEDMAASVAKLKKVLTEAADVGARDKALVAEIDRVEAQYGPVAQAIVGMALNGRRDEAIAKMNAECRPLLAALLKATGDYVAYEQEQAVQRVATASSAYASDRVMMFVVCVLAVLGAVAMGWLLSNAVTRPLMRAVYLAEAVAAGDLSSDIVVDRRDEMGQLLAALKKMNESLVGMVGRVRESADGIATASQEIATGNQDLSSRTEQQASALQQTAASMQQMTSTVQQTAESSRQANQLANAAAEVAGRGGAVVERVVSTMGEISDSSRKIGDIIGVIDTIAFQTNILALNAAVEAARAGDQGRGFAVVAGEVRALAQRSAQAAREIKGLIGTSVERVEAGSQLVGEAGTTMADIVTQVRRMTDLMAEINASANEQSTGIGQVNEAVASIDQGTQQNAALVEQSAAAAESLRQQAAGLLQVIAQFKMATGQPRPIN</sequence>
<dbReference type="PRINTS" id="PR00260">
    <property type="entry name" value="CHEMTRNSDUCR"/>
</dbReference>
<dbReference type="EMBL" id="CP116346">
    <property type="protein sequence ID" value="WIT12400.1"/>
    <property type="molecule type" value="Genomic_DNA"/>
</dbReference>
<evidence type="ECO:0000256" key="3">
    <source>
        <dbReference type="ARBA" id="ARBA00029447"/>
    </source>
</evidence>
<dbReference type="GO" id="GO:0004888">
    <property type="term" value="F:transmembrane signaling receptor activity"/>
    <property type="evidence" value="ECO:0007669"/>
    <property type="project" value="InterPro"/>
</dbReference>
<dbReference type="CDD" id="cd06225">
    <property type="entry name" value="HAMP"/>
    <property type="match status" value="1"/>
</dbReference>
<dbReference type="InterPro" id="IPR051310">
    <property type="entry name" value="MCP_chemotaxis"/>
</dbReference>
<evidence type="ECO:0000313" key="8">
    <source>
        <dbReference type="EMBL" id="WIT12400.1"/>
    </source>
</evidence>
<evidence type="ECO:0000256" key="4">
    <source>
        <dbReference type="PROSITE-ProRule" id="PRU00284"/>
    </source>
</evidence>
<keyword evidence="5" id="KW-0472">Membrane</keyword>
<dbReference type="GO" id="GO:0005886">
    <property type="term" value="C:plasma membrane"/>
    <property type="evidence" value="ECO:0007669"/>
    <property type="project" value="TreeGrafter"/>
</dbReference>
<dbReference type="InterPro" id="IPR047347">
    <property type="entry name" value="YvaQ-like_sensor"/>
</dbReference>
<reference evidence="8" key="1">
    <citation type="submission" date="2023-01" db="EMBL/GenBank/DDBJ databases">
        <title>Whole genome sequence of Paucibacter sp. S2-9 isolated from pond sediment.</title>
        <authorList>
            <person name="Jung J.Y."/>
        </authorList>
    </citation>
    <scope>NUCLEOTIDE SEQUENCE</scope>
    <source>
        <strain evidence="8">S2-9</strain>
    </source>
</reference>
<proteinExistence type="inferred from homology"/>
<accession>A0AA95NDX9</accession>
<keyword evidence="4" id="KW-0807">Transducer</keyword>
<dbReference type="PROSITE" id="PS50111">
    <property type="entry name" value="CHEMOTAXIS_TRANSDUC_2"/>
    <property type="match status" value="1"/>
</dbReference>
<dbReference type="RefSeq" id="WP_285233498.1">
    <property type="nucleotide sequence ID" value="NZ_CP116346.1"/>
</dbReference>
<dbReference type="GO" id="GO:0007165">
    <property type="term" value="P:signal transduction"/>
    <property type="evidence" value="ECO:0007669"/>
    <property type="project" value="UniProtKB-KW"/>
</dbReference>
<dbReference type="SMART" id="SM00283">
    <property type="entry name" value="MA"/>
    <property type="match status" value="1"/>
</dbReference>
<dbReference type="PANTHER" id="PTHR43531">
    <property type="entry name" value="PROTEIN ICFG"/>
    <property type="match status" value="1"/>
</dbReference>